<name>A0A9X2GJ73_9ACTN</name>
<feature type="compositionally biased region" description="Low complexity" evidence="1">
    <location>
        <begin position="242"/>
        <end position="257"/>
    </location>
</feature>
<feature type="region of interest" description="Disordered" evidence="1">
    <location>
        <begin position="242"/>
        <end position="272"/>
    </location>
</feature>
<dbReference type="InterPro" id="IPR001932">
    <property type="entry name" value="PPM-type_phosphatase-like_dom"/>
</dbReference>
<evidence type="ECO:0000256" key="1">
    <source>
        <dbReference type="SAM" id="MobiDB-lite"/>
    </source>
</evidence>
<dbReference type="Pfam" id="PF13672">
    <property type="entry name" value="PP2C_2"/>
    <property type="match status" value="1"/>
</dbReference>
<comment type="caution">
    <text evidence="3">The sequence shown here is derived from an EMBL/GenBank/DDBJ whole genome shotgun (WGS) entry which is preliminary data.</text>
</comment>
<dbReference type="Gene3D" id="3.60.40.10">
    <property type="entry name" value="PPM-type phosphatase domain"/>
    <property type="match status" value="1"/>
</dbReference>
<dbReference type="SUPFAM" id="SSF81606">
    <property type="entry name" value="PP2C-like"/>
    <property type="match status" value="1"/>
</dbReference>
<organism evidence="3 4">
    <name type="scientific">Nonomuraea thailandensis</name>
    <dbReference type="NCBI Taxonomy" id="1188745"/>
    <lineage>
        <taxon>Bacteria</taxon>
        <taxon>Bacillati</taxon>
        <taxon>Actinomycetota</taxon>
        <taxon>Actinomycetes</taxon>
        <taxon>Streptosporangiales</taxon>
        <taxon>Streptosporangiaceae</taxon>
        <taxon>Nonomuraea</taxon>
    </lineage>
</organism>
<dbReference type="EMBL" id="JAMZEB010000002">
    <property type="protein sequence ID" value="MCP2359856.1"/>
    <property type="molecule type" value="Genomic_DNA"/>
</dbReference>
<dbReference type="AlphaFoldDB" id="A0A9X2GJ73"/>
<evidence type="ECO:0000313" key="4">
    <source>
        <dbReference type="Proteomes" id="UP001139648"/>
    </source>
</evidence>
<proteinExistence type="predicted"/>
<evidence type="ECO:0000259" key="2">
    <source>
        <dbReference type="PROSITE" id="PS51746"/>
    </source>
</evidence>
<dbReference type="RefSeq" id="WP_253747270.1">
    <property type="nucleotide sequence ID" value="NZ_BAABKA010000035.1"/>
</dbReference>
<dbReference type="SMART" id="SM00332">
    <property type="entry name" value="PP2Cc"/>
    <property type="match status" value="1"/>
</dbReference>
<accession>A0A9X2GJ73</accession>
<sequence>MTEISRCVACGGGTVAPDGHCWDCGTAQPAFRSHVELTTDAGAAGVSDRGLRRAVNADAMALSRAGAWTVGVVCDGVSMSPRSERAAQVAADAGAATTIALLRAGALPETALAEGAIRAGRAVTALAGSLQGSGPGRPRDAPAQDAPACTYVAGVAARDGVWACWVGDSRAYWLPGEGVATAMTEDDTGEHEALSAWLGADAGRPEPRIRSYRPSTPGLLLLCTDGLWRHFPDASALRDQARAGALRGRAPAGSGRAPGDDLPGRAGSGAPGAARALVDHALAAGGQDNITALLLPAGPRSRPG</sequence>
<dbReference type="InterPro" id="IPR036457">
    <property type="entry name" value="PPM-type-like_dom_sf"/>
</dbReference>
<reference evidence="3" key="1">
    <citation type="submission" date="2022-06" db="EMBL/GenBank/DDBJ databases">
        <title>Sequencing the genomes of 1000 actinobacteria strains.</title>
        <authorList>
            <person name="Klenk H.-P."/>
        </authorList>
    </citation>
    <scope>NUCLEOTIDE SEQUENCE</scope>
    <source>
        <strain evidence="3">DSM 46694</strain>
    </source>
</reference>
<feature type="domain" description="PPM-type phosphatase" evidence="2">
    <location>
        <begin position="40"/>
        <end position="297"/>
    </location>
</feature>
<dbReference type="Proteomes" id="UP001139648">
    <property type="component" value="Unassembled WGS sequence"/>
</dbReference>
<gene>
    <name evidence="3" type="ORF">HD597_006876</name>
</gene>
<dbReference type="PROSITE" id="PS51746">
    <property type="entry name" value="PPM_2"/>
    <property type="match status" value="1"/>
</dbReference>
<keyword evidence="4" id="KW-1185">Reference proteome</keyword>
<protein>
    <submittedName>
        <fullName evidence="3">Serine/threonine protein phosphatase PrpC</fullName>
    </submittedName>
</protein>
<evidence type="ECO:0000313" key="3">
    <source>
        <dbReference type="EMBL" id="MCP2359856.1"/>
    </source>
</evidence>